<keyword evidence="3" id="KW-0472">Membrane</keyword>
<dbReference type="GO" id="GO:0005783">
    <property type="term" value="C:endoplasmic reticulum"/>
    <property type="evidence" value="ECO:0007669"/>
    <property type="project" value="TreeGrafter"/>
</dbReference>
<dbReference type="CDD" id="cd06257">
    <property type="entry name" value="DnaJ"/>
    <property type="match status" value="1"/>
</dbReference>
<dbReference type="PANTHER" id="PTHR44360">
    <property type="entry name" value="DNAJ HOMOLOG SUBFAMILY B MEMBER 9"/>
    <property type="match status" value="1"/>
</dbReference>
<dbReference type="InterPro" id="IPR018253">
    <property type="entry name" value="DnaJ_domain_CS"/>
</dbReference>
<name>A0A077ZZW9_STYLE</name>
<dbReference type="Proteomes" id="UP000039865">
    <property type="component" value="Unassembled WGS sequence"/>
</dbReference>
<dbReference type="Pfam" id="PF00226">
    <property type="entry name" value="DnaJ"/>
    <property type="match status" value="1"/>
</dbReference>
<feature type="region of interest" description="Disordered" evidence="2">
    <location>
        <begin position="226"/>
        <end position="248"/>
    </location>
</feature>
<evidence type="ECO:0000256" key="3">
    <source>
        <dbReference type="SAM" id="Phobius"/>
    </source>
</evidence>
<dbReference type="PROSITE" id="PS50076">
    <property type="entry name" value="DNAJ_2"/>
    <property type="match status" value="1"/>
</dbReference>
<sequence>MAKKYHPDFNTEGDIEKSTEIFKKINKAYEVLANPISRQTYDIENRINDGQTTQDQSVYQDEFTGKTYYQPRTITDFYHTKWTGYKKPDWYHPYNGQDVRSEYLYRKKLHDKYWYIPPWVDIVVEFVELNRFFFYLMLFFAGDLIRLYFDYRDKKVQQMEMQLLQDSFSLDSEDSQRQSLMSLVSSINIDDENDEDAIRLPEDKERQEMLKQALNDYINERVSAISKMKQDQEQSNQDDVGSENTNSINLGINIQPAAAI</sequence>
<keyword evidence="1" id="KW-0143">Chaperone</keyword>
<dbReference type="EMBL" id="CCKQ01004296">
    <property type="protein sequence ID" value="CDW75445.1"/>
    <property type="molecule type" value="Genomic_DNA"/>
</dbReference>
<keyword evidence="3" id="KW-1133">Transmembrane helix</keyword>
<dbReference type="GO" id="GO:0036503">
    <property type="term" value="P:ERAD pathway"/>
    <property type="evidence" value="ECO:0007669"/>
    <property type="project" value="TreeGrafter"/>
</dbReference>
<evidence type="ECO:0000313" key="5">
    <source>
        <dbReference type="EMBL" id="CDW75445.1"/>
    </source>
</evidence>
<evidence type="ECO:0000256" key="2">
    <source>
        <dbReference type="SAM" id="MobiDB-lite"/>
    </source>
</evidence>
<proteinExistence type="predicted"/>
<dbReference type="GO" id="GO:0051087">
    <property type="term" value="F:protein-folding chaperone binding"/>
    <property type="evidence" value="ECO:0007669"/>
    <property type="project" value="TreeGrafter"/>
</dbReference>
<dbReference type="GO" id="GO:0051787">
    <property type="term" value="F:misfolded protein binding"/>
    <property type="evidence" value="ECO:0007669"/>
    <property type="project" value="TreeGrafter"/>
</dbReference>
<evidence type="ECO:0000256" key="1">
    <source>
        <dbReference type="ARBA" id="ARBA00023186"/>
    </source>
</evidence>
<feature type="compositionally biased region" description="Polar residues" evidence="2">
    <location>
        <begin position="233"/>
        <end position="248"/>
    </location>
</feature>
<feature type="transmembrane region" description="Helical" evidence="3">
    <location>
        <begin position="132"/>
        <end position="149"/>
    </location>
</feature>
<dbReference type="PROSITE" id="PS00636">
    <property type="entry name" value="DNAJ_1"/>
    <property type="match status" value="1"/>
</dbReference>
<protein>
    <recommendedName>
        <fullName evidence="4">J domain-containing protein</fullName>
    </recommendedName>
</protein>
<dbReference type="AlphaFoldDB" id="A0A077ZZW9"/>
<dbReference type="InParanoid" id="A0A077ZZW9"/>
<feature type="domain" description="J" evidence="4">
    <location>
        <begin position="1"/>
        <end position="45"/>
    </location>
</feature>
<evidence type="ECO:0000259" key="4">
    <source>
        <dbReference type="PROSITE" id="PS50076"/>
    </source>
</evidence>
<keyword evidence="3" id="KW-0812">Transmembrane</keyword>
<dbReference type="SUPFAM" id="SSF46565">
    <property type="entry name" value="Chaperone J-domain"/>
    <property type="match status" value="1"/>
</dbReference>
<dbReference type="OrthoDB" id="445556at2759"/>
<dbReference type="InterPro" id="IPR051948">
    <property type="entry name" value="Hsp70_co-chaperone_J-domain"/>
</dbReference>
<accession>A0A077ZZW9</accession>
<dbReference type="PANTHER" id="PTHR44360:SF1">
    <property type="entry name" value="DNAJ HOMOLOG SUBFAMILY B MEMBER 9"/>
    <property type="match status" value="1"/>
</dbReference>
<dbReference type="InterPro" id="IPR001623">
    <property type="entry name" value="DnaJ_domain"/>
</dbReference>
<reference evidence="5 6" key="1">
    <citation type="submission" date="2014-06" db="EMBL/GenBank/DDBJ databases">
        <authorList>
            <person name="Swart Estienne"/>
        </authorList>
    </citation>
    <scope>NUCLEOTIDE SEQUENCE [LARGE SCALE GENOMIC DNA]</scope>
    <source>
        <strain evidence="5 6">130c</strain>
    </source>
</reference>
<dbReference type="InterPro" id="IPR036869">
    <property type="entry name" value="J_dom_sf"/>
</dbReference>
<dbReference type="Gene3D" id="1.10.287.110">
    <property type="entry name" value="DnaJ domain"/>
    <property type="match status" value="1"/>
</dbReference>
<gene>
    <name evidence="5" type="primary">Contig7597.g8099</name>
    <name evidence="5" type="ORF">STYLEM_4435</name>
</gene>
<evidence type="ECO:0000313" key="6">
    <source>
        <dbReference type="Proteomes" id="UP000039865"/>
    </source>
</evidence>
<keyword evidence="6" id="KW-1185">Reference proteome</keyword>
<organism evidence="5 6">
    <name type="scientific">Stylonychia lemnae</name>
    <name type="common">Ciliate</name>
    <dbReference type="NCBI Taxonomy" id="5949"/>
    <lineage>
        <taxon>Eukaryota</taxon>
        <taxon>Sar</taxon>
        <taxon>Alveolata</taxon>
        <taxon>Ciliophora</taxon>
        <taxon>Intramacronucleata</taxon>
        <taxon>Spirotrichea</taxon>
        <taxon>Stichotrichia</taxon>
        <taxon>Sporadotrichida</taxon>
        <taxon>Oxytrichidae</taxon>
        <taxon>Stylonychinae</taxon>
        <taxon>Stylonychia</taxon>
    </lineage>
</organism>